<gene>
    <name evidence="2" type="ORF">mRhiFer1_016012</name>
</gene>
<dbReference type="PANTHER" id="PTHR22234:SF0">
    <property type="entry name" value="SPERMATOGENESIS-ASSOCIATED PROTEIN 3"/>
    <property type="match status" value="1"/>
</dbReference>
<feature type="region of interest" description="Disordered" evidence="1">
    <location>
        <begin position="154"/>
        <end position="185"/>
    </location>
</feature>
<feature type="compositionally biased region" description="Basic residues" evidence="1">
    <location>
        <begin position="1"/>
        <end position="15"/>
    </location>
</feature>
<evidence type="ECO:0000256" key="1">
    <source>
        <dbReference type="SAM" id="MobiDB-lite"/>
    </source>
</evidence>
<evidence type="ECO:0000313" key="2">
    <source>
        <dbReference type="EMBL" id="KAF6362235.1"/>
    </source>
</evidence>
<comment type="caution">
    <text evidence="2">The sequence shown here is derived from an EMBL/GenBank/DDBJ whole genome shotgun (WGS) entry which is preliminary data.</text>
</comment>
<feature type="compositionally biased region" description="Polar residues" evidence="1">
    <location>
        <begin position="19"/>
        <end position="50"/>
    </location>
</feature>
<feature type="region of interest" description="Disordered" evidence="1">
    <location>
        <begin position="1"/>
        <end position="97"/>
    </location>
</feature>
<sequence length="185" mass="20312">MKKDKRKKSEARRRGSILQHGSSESASQHSGFSSQQQPDSEFTSQKQSGSRPGLIPQHLVSQAFRAPEISQSARGRQCHNTSTKPSSGPKKTGPLTQPGPHPLCSCSACPCSSTCWRRLGLCHSRIFDVLLPRVWPTMPGRGFPNLLTFYRKPTRKHSIHRNSRAPSSRDCDSSSGGTGSSLLHH</sequence>
<dbReference type="AlphaFoldDB" id="A0A7J7YK33"/>
<dbReference type="EMBL" id="JACAGC010000006">
    <property type="protein sequence ID" value="KAF6362235.1"/>
    <property type="molecule type" value="Genomic_DNA"/>
</dbReference>
<proteinExistence type="predicted"/>
<dbReference type="PANTHER" id="PTHR22234">
    <property type="entry name" value="TESTIS SPERMATOCYTE APOPTOSIS-RELATED GENE 1 PROTEIN"/>
    <property type="match status" value="1"/>
</dbReference>
<accession>A0A7J7YK33</accession>
<name>A0A7J7YK33_RHIFE</name>
<evidence type="ECO:0000313" key="3">
    <source>
        <dbReference type="Proteomes" id="UP000585614"/>
    </source>
</evidence>
<feature type="compositionally biased region" description="Basic residues" evidence="1">
    <location>
        <begin position="154"/>
        <end position="163"/>
    </location>
</feature>
<dbReference type="InterPro" id="IPR026717">
    <property type="entry name" value="SPATA3"/>
</dbReference>
<organism evidence="2 3">
    <name type="scientific">Rhinolophus ferrumequinum</name>
    <name type="common">Greater horseshoe bat</name>
    <dbReference type="NCBI Taxonomy" id="59479"/>
    <lineage>
        <taxon>Eukaryota</taxon>
        <taxon>Metazoa</taxon>
        <taxon>Chordata</taxon>
        <taxon>Craniata</taxon>
        <taxon>Vertebrata</taxon>
        <taxon>Euteleostomi</taxon>
        <taxon>Mammalia</taxon>
        <taxon>Eutheria</taxon>
        <taxon>Laurasiatheria</taxon>
        <taxon>Chiroptera</taxon>
        <taxon>Yinpterochiroptera</taxon>
        <taxon>Rhinolophoidea</taxon>
        <taxon>Rhinolophidae</taxon>
        <taxon>Rhinolophinae</taxon>
        <taxon>Rhinolophus</taxon>
    </lineage>
</organism>
<feature type="compositionally biased region" description="Polar residues" evidence="1">
    <location>
        <begin position="69"/>
        <end position="86"/>
    </location>
</feature>
<dbReference type="Pfam" id="PF15662">
    <property type="entry name" value="SPATA3"/>
    <property type="match status" value="1"/>
</dbReference>
<protein>
    <submittedName>
        <fullName evidence="2">Spermatogenesis associated 3</fullName>
    </submittedName>
</protein>
<reference evidence="2 3" key="1">
    <citation type="journal article" date="2020" name="Nature">
        <title>Six reference-quality genomes reveal evolution of bat adaptations.</title>
        <authorList>
            <person name="Jebb D."/>
            <person name="Huang Z."/>
            <person name="Pippel M."/>
            <person name="Hughes G.M."/>
            <person name="Lavrichenko K."/>
            <person name="Devanna P."/>
            <person name="Winkler S."/>
            <person name="Jermiin L.S."/>
            <person name="Skirmuntt E.C."/>
            <person name="Katzourakis A."/>
            <person name="Burkitt-Gray L."/>
            <person name="Ray D.A."/>
            <person name="Sullivan K.A.M."/>
            <person name="Roscito J.G."/>
            <person name="Kirilenko B.M."/>
            <person name="Davalos L.M."/>
            <person name="Corthals A.P."/>
            <person name="Power M.L."/>
            <person name="Jones G."/>
            <person name="Ransome R.D."/>
            <person name="Dechmann D.K.N."/>
            <person name="Locatelli A.G."/>
            <person name="Puechmaille S.J."/>
            <person name="Fedrigo O."/>
            <person name="Jarvis E.D."/>
            <person name="Hiller M."/>
            <person name="Vernes S.C."/>
            <person name="Myers E.W."/>
            <person name="Teeling E.C."/>
        </authorList>
    </citation>
    <scope>NUCLEOTIDE SEQUENCE [LARGE SCALE GENOMIC DNA]</scope>
    <source>
        <strain evidence="2">MRhiFer1</strain>
        <tissue evidence="2">Lung</tissue>
    </source>
</reference>
<dbReference type="Proteomes" id="UP000585614">
    <property type="component" value="Unassembled WGS sequence"/>
</dbReference>